<dbReference type="Gene3D" id="3.60.10.10">
    <property type="entry name" value="Endonuclease/exonuclease/phosphatase"/>
    <property type="match status" value="1"/>
</dbReference>
<reference evidence="1" key="1">
    <citation type="journal article" date="2016" name="Nat. Genet.">
        <title>The genome sequences of Arachis duranensis and Arachis ipaensis, the diploid ancestors of cultivated peanut.</title>
        <authorList>
            <person name="Bertioli D.J."/>
            <person name="Cannon S.B."/>
            <person name="Froenicke L."/>
            <person name="Huang G."/>
            <person name="Farmer A.D."/>
            <person name="Cannon E.K."/>
            <person name="Liu X."/>
            <person name="Gao D."/>
            <person name="Clevenger J."/>
            <person name="Dash S."/>
            <person name="Ren L."/>
            <person name="Moretzsohn M.C."/>
            <person name="Shirasawa K."/>
            <person name="Huang W."/>
            <person name="Vidigal B."/>
            <person name="Abernathy B."/>
            <person name="Chu Y."/>
            <person name="Niederhuth C.E."/>
            <person name="Umale P."/>
            <person name="Araujo A.C."/>
            <person name="Kozik A."/>
            <person name="Kim K.D."/>
            <person name="Burow M.D."/>
            <person name="Varshney R.K."/>
            <person name="Wang X."/>
            <person name="Zhang X."/>
            <person name="Barkley N."/>
            <person name="Guimaraes P.M."/>
            <person name="Isobe S."/>
            <person name="Guo B."/>
            <person name="Liao B."/>
            <person name="Stalker H.T."/>
            <person name="Schmitz R.J."/>
            <person name="Scheffler B.E."/>
            <person name="Leal-Bertioli S.C."/>
            <person name="Xun X."/>
            <person name="Jackson S.A."/>
            <person name="Michelmore R."/>
            <person name="Ozias-Akins P."/>
        </authorList>
    </citation>
    <scope>NUCLEOTIDE SEQUENCE [LARGE SCALE GENOMIC DNA]</scope>
    <source>
        <strain evidence="1">cv. V14167</strain>
    </source>
</reference>
<proteinExistence type="predicted"/>
<dbReference type="Proteomes" id="UP000515211">
    <property type="component" value="Chromosome 1"/>
</dbReference>
<dbReference type="SUPFAM" id="SSF56219">
    <property type="entry name" value="DNase I-like"/>
    <property type="match status" value="1"/>
</dbReference>
<protein>
    <submittedName>
        <fullName evidence="2">Uncharacterized protein LOC107474700</fullName>
    </submittedName>
</protein>
<sequence>MDNRRCNLFANWIDRCGLLDLGCVGSKFTWRGPIWEGYGRVFKRLDRALANDQWRTKFQDHIVQVLPRINSDHHPILITEAKFLKEDRPFIFEIMWTQHPSFEHFLHQHWNKKSGLNNILSTVRNELKE</sequence>
<dbReference type="RefSeq" id="XP_015949830.1">
    <property type="nucleotide sequence ID" value="XM_016094344.1"/>
</dbReference>
<dbReference type="GeneID" id="107474700"/>
<name>A0A6P4CEA2_ARADU</name>
<dbReference type="AlphaFoldDB" id="A0A6P4CEA2"/>
<dbReference type="OrthoDB" id="1425796at2759"/>
<dbReference type="KEGG" id="adu:107474700"/>
<dbReference type="PANTHER" id="PTHR33710">
    <property type="entry name" value="BNAC02G09200D PROTEIN"/>
    <property type="match status" value="1"/>
</dbReference>
<evidence type="ECO:0000313" key="1">
    <source>
        <dbReference type="Proteomes" id="UP000515211"/>
    </source>
</evidence>
<reference evidence="2" key="2">
    <citation type="submission" date="2025-08" db="UniProtKB">
        <authorList>
            <consortium name="RefSeq"/>
        </authorList>
    </citation>
    <scope>IDENTIFICATION</scope>
    <source>
        <tissue evidence="2">Whole plant</tissue>
    </source>
</reference>
<dbReference type="PANTHER" id="PTHR33710:SF77">
    <property type="entry name" value="DNASE I-LIKE SUPERFAMILY PROTEIN"/>
    <property type="match status" value="1"/>
</dbReference>
<organism evidence="1 2">
    <name type="scientific">Arachis duranensis</name>
    <name type="common">Wild peanut</name>
    <dbReference type="NCBI Taxonomy" id="130453"/>
    <lineage>
        <taxon>Eukaryota</taxon>
        <taxon>Viridiplantae</taxon>
        <taxon>Streptophyta</taxon>
        <taxon>Embryophyta</taxon>
        <taxon>Tracheophyta</taxon>
        <taxon>Spermatophyta</taxon>
        <taxon>Magnoliopsida</taxon>
        <taxon>eudicotyledons</taxon>
        <taxon>Gunneridae</taxon>
        <taxon>Pentapetalae</taxon>
        <taxon>rosids</taxon>
        <taxon>fabids</taxon>
        <taxon>Fabales</taxon>
        <taxon>Fabaceae</taxon>
        <taxon>Papilionoideae</taxon>
        <taxon>50 kb inversion clade</taxon>
        <taxon>dalbergioids sensu lato</taxon>
        <taxon>Dalbergieae</taxon>
        <taxon>Pterocarpus clade</taxon>
        <taxon>Arachis</taxon>
    </lineage>
</organism>
<keyword evidence="1" id="KW-1185">Reference proteome</keyword>
<accession>A0A6P4CEA2</accession>
<dbReference type="InterPro" id="IPR036691">
    <property type="entry name" value="Endo/exonu/phosph_ase_sf"/>
</dbReference>
<gene>
    <name evidence="2" type="primary">LOC107474700</name>
</gene>
<evidence type="ECO:0000313" key="2">
    <source>
        <dbReference type="RefSeq" id="XP_015949830.1"/>
    </source>
</evidence>